<feature type="compositionally biased region" description="Basic and acidic residues" evidence="2">
    <location>
        <begin position="7"/>
        <end position="21"/>
    </location>
</feature>
<dbReference type="Pfam" id="PF00135">
    <property type="entry name" value="COesterase"/>
    <property type="match status" value="1"/>
</dbReference>
<feature type="region of interest" description="Disordered" evidence="2">
    <location>
        <begin position="35"/>
        <end position="119"/>
    </location>
</feature>
<feature type="region of interest" description="Disordered" evidence="2">
    <location>
        <begin position="1"/>
        <end position="21"/>
    </location>
</feature>
<evidence type="ECO:0000259" key="4">
    <source>
        <dbReference type="Pfam" id="PF00135"/>
    </source>
</evidence>
<dbReference type="Proteomes" id="UP000838878">
    <property type="component" value="Chromosome 12"/>
</dbReference>
<dbReference type="AlphaFoldDB" id="A0A8J9V758"/>
<dbReference type="InterPro" id="IPR050309">
    <property type="entry name" value="Type-B_Carboxylest/Lipase"/>
</dbReference>
<evidence type="ECO:0000313" key="6">
    <source>
        <dbReference type="Proteomes" id="UP000838878"/>
    </source>
</evidence>
<dbReference type="InterPro" id="IPR002018">
    <property type="entry name" value="CarbesteraseB"/>
</dbReference>
<accession>A0A8J9V758</accession>
<dbReference type="OrthoDB" id="408631at2759"/>
<keyword evidence="3" id="KW-0472">Membrane</keyword>
<keyword evidence="6" id="KW-1185">Reference proteome</keyword>
<organism evidence="5 6">
    <name type="scientific">Brenthis ino</name>
    <name type="common">lesser marbled fritillary</name>
    <dbReference type="NCBI Taxonomy" id="405034"/>
    <lineage>
        <taxon>Eukaryota</taxon>
        <taxon>Metazoa</taxon>
        <taxon>Ecdysozoa</taxon>
        <taxon>Arthropoda</taxon>
        <taxon>Hexapoda</taxon>
        <taxon>Insecta</taxon>
        <taxon>Pterygota</taxon>
        <taxon>Neoptera</taxon>
        <taxon>Endopterygota</taxon>
        <taxon>Lepidoptera</taxon>
        <taxon>Glossata</taxon>
        <taxon>Ditrysia</taxon>
        <taxon>Papilionoidea</taxon>
        <taxon>Nymphalidae</taxon>
        <taxon>Heliconiinae</taxon>
        <taxon>Argynnini</taxon>
        <taxon>Brenthis</taxon>
    </lineage>
</organism>
<sequence>MSATDINKVDHEEETKTLDKQQIEAEEKEIMLKVESETVEDDVELRNDEGPVKSALSGDITEQGREVKPKFIPIGAIKMPGFFTRNSDREKSKDEEAIEKETDNDKSTEKTDDDSKSKQRFQFLQTCPFTKYLQQSPKENELDQSGGKKGFGLFNVKYPKLFQKRSASATEAALASMETLEDKLDTPNDGMENVKLDMTDEQEGKVATRLPLKERIRQKKFIIDDIMVCGVALLVLLVVVVGVLIGALAGPPTERPLRLGRFITTLTTCGLIEGILDEGVYKFYSIPYAVPPVEEKRFTYAQPINNLSMCWNGTLQVHEPGPLCLQFLENGTITGDEDCLTLDIVTPHVRYDSPLPVVVLIGANTLAGGIGPAQPSALYARTKEVVFVRPNFRLGAFGFLSLDILSTVKYPPTSGNYGLSDLMVALQWIKYNIKHFGGDPESVTLLGHRAGATLTAALTTIKKAHKLYSRVWLSSPSVIFPGEPLVQSQKNNEQFKQISKCNDADCLRRISQLEIMTATPDTWLGTDVSTLPLSGEFKRSWLVLDGDLMRNHAYEIWDEQKEAKNTGKDKMFKPMVFGTTQHSGHSEVLRMKHINWTAEIVERMVNESYLGEKNLTNDVFKVFNKTYEGLVDLISSIRTLCPLVSLARLRLVAPMYVVLGSGAGGGRTGSGMAGINSDIEAILGTFDSVMAEQRRFMAAVQQLFYYFVWHGHLPGPESGLIAVGQDLLTHPGLPACDLLIQNDIVPRYAHID</sequence>
<dbReference type="SUPFAM" id="SSF53474">
    <property type="entry name" value="alpha/beta-Hydrolases"/>
    <property type="match status" value="1"/>
</dbReference>
<evidence type="ECO:0000256" key="1">
    <source>
        <dbReference type="ARBA" id="ARBA00023180"/>
    </source>
</evidence>
<keyword evidence="3" id="KW-1133">Transmembrane helix</keyword>
<evidence type="ECO:0000256" key="2">
    <source>
        <dbReference type="SAM" id="MobiDB-lite"/>
    </source>
</evidence>
<dbReference type="InterPro" id="IPR029058">
    <property type="entry name" value="AB_hydrolase_fold"/>
</dbReference>
<feature type="non-terminal residue" evidence="5">
    <location>
        <position position="752"/>
    </location>
</feature>
<feature type="compositionally biased region" description="Basic and acidic residues" evidence="2">
    <location>
        <begin position="86"/>
        <end position="117"/>
    </location>
</feature>
<evidence type="ECO:0000256" key="3">
    <source>
        <dbReference type="SAM" id="Phobius"/>
    </source>
</evidence>
<keyword evidence="3" id="KW-0812">Transmembrane</keyword>
<dbReference type="EMBL" id="OV170232">
    <property type="protein sequence ID" value="CAH0717268.1"/>
    <property type="molecule type" value="Genomic_DNA"/>
</dbReference>
<protein>
    <recommendedName>
        <fullName evidence="4">Carboxylesterase type B domain-containing protein</fullName>
    </recommendedName>
</protein>
<dbReference type="Gene3D" id="3.40.50.1820">
    <property type="entry name" value="alpha/beta hydrolase"/>
    <property type="match status" value="1"/>
</dbReference>
<reference evidence="5" key="1">
    <citation type="submission" date="2021-12" db="EMBL/GenBank/DDBJ databases">
        <authorList>
            <person name="Martin H S."/>
        </authorList>
    </citation>
    <scope>NUCLEOTIDE SEQUENCE</scope>
</reference>
<dbReference type="PROSITE" id="PS00941">
    <property type="entry name" value="CARBOXYLESTERASE_B_2"/>
    <property type="match status" value="1"/>
</dbReference>
<gene>
    <name evidence="5" type="ORF">BINO364_LOCUS3900</name>
</gene>
<keyword evidence="1" id="KW-0325">Glycoprotein</keyword>
<feature type="domain" description="Carboxylesterase type B" evidence="4">
    <location>
        <begin position="267"/>
        <end position="639"/>
    </location>
</feature>
<dbReference type="PANTHER" id="PTHR11559">
    <property type="entry name" value="CARBOXYLESTERASE"/>
    <property type="match status" value="1"/>
</dbReference>
<dbReference type="InterPro" id="IPR019819">
    <property type="entry name" value="Carboxylesterase_B_CS"/>
</dbReference>
<feature type="transmembrane region" description="Helical" evidence="3">
    <location>
        <begin position="226"/>
        <end position="249"/>
    </location>
</feature>
<proteinExistence type="predicted"/>
<evidence type="ECO:0000313" key="5">
    <source>
        <dbReference type="EMBL" id="CAH0717268.1"/>
    </source>
</evidence>
<name>A0A8J9V758_9NEOP</name>